<dbReference type="RefSeq" id="WP_144228423.1">
    <property type="nucleotide sequence ID" value="NZ_CBCRVV010000001.1"/>
</dbReference>
<keyword evidence="2" id="KW-1185">Reference proteome</keyword>
<sequence length="147" mass="16265">MTAALKPVDFFASAKRHFDDAELLRSNSRMPNAGQLYGFCAECGIKALFMWHRHAEDANGSPPYGSALRNHINALPAKFNAINLTLSGRTAVKYTSMLTKISHFGDWNVDHRYYKESSIPTSTDKWKAAAEEVIAMLQAAKIDGVST</sequence>
<organism evidence="1 2">
    <name type="scientific">Rariglobus hedericola</name>
    <dbReference type="NCBI Taxonomy" id="2597822"/>
    <lineage>
        <taxon>Bacteria</taxon>
        <taxon>Pseudomonadati</taxon>
        <taxon>Verrucomicrobiota</taxon>
        <taxon>Opitutia</taxon>
        <taxon>Opitutales</taxon>
        <taxon>Opitutaceae</taxon>
        <taxon>Rariglobus</taxon>
    </lineage>
</organism>
<proteinExistence type="predicted"/>
<comment type="caution">
    <text evidence="1">The sequence shown here is derived from an EMBL/GenBank/DDBJ whole genome shotgun (WGS) entry which is preliminary data.</text>
</comment>
<evidence type="ECO:0008006" key="3">
    <source>
        <dbReference type="Google" id="ProtNLM"/>
    </source>
</evidence>
<dbReference type="EMBL" id="VMBG01000001">
    <property type="protein sequence ID" value="TSJ78082.1"/>
    <property type="molecule type" value="Genomic_DNA"/>
</dbReference>
<dbReference type="AlphaFoldDB" id="A0A556QNA1"/>
<reference evidence="1 2" key="1">
    <citation type="submission" date="2019-07" db="EMBL/GenBank/DDBJ databases">
        <title>Description of 53C-WASEF.</title>
        <authorList>
            <person name="Pitt A."/>
            <person name="Hahn M.W."/>
        </authorList>
    </citation>
    <scope>NUCLEOTIDE SEQUENCE [LARGE SCALE GENOMIC DNA]</scope>
    <source>
        <strain evidence="1 2">53C-WASEF</strain>
    </source>
</reference>
<accession>A0A556QNA1</accession>
<dbReference type="Proteomes" id="UP000315648">
    <property type="component" value="Unassembled WGS sequence"/>
</dbReference>
<evidence type="ECO:0000313" key="1">
    <source>
        <dbReference type="EMBL" id="TSJ78082.1"/>
    </source>
</evidence>
<evidence type="ECO:0000313" key="2">
    <source>
        <dbReference type="Proteomes" id="UP000315648"/>
    </source>
</evidence>
<gene>
    <name evidence="1" type="ORF">FPL22_01870</name>
</gene>
<protein>
    <recommendedName>
        <fullName evidence="3">HEPN domain-containing protein</fullName>
    </recommendedName>
</protein>
<dbReference type="OrthoDB" id="1550843at2"/>
<name>A0A556QNA1_9BACT</name>